<dbReference type="KEGG" id="pacr:FXN63_17875"/>
<evidence type="ECO:0000313" key="2">
    <source>
        <dbReference type="Proteomes" id="UP000325161"/>
    </source>
</evidence>
<keyword evidence="2" id="KW-1185">Reference proteome</keyword>
<reference evidence="1 2" key="1">
    <citation type="submission" date="2019-08" db="EMBL/GenBank/DDBJ databases">
        <title>Amphibian skin-associated Pigmentiphaga: genome sequence and occurrence across geography and hosts.</title>
        <authorList>
            <person name="Bletz M.C."/>
            <person name="Bunk B."/>
            <person name="Sproeer C."/>
            <person name="Biwer P."/>
            <person name="Reiter S."/>
            <person name="Rabemananjara F.C.E."/>
            <person name="Schulz S."/>
            <person name="Overmann J."/>
            <person name="Vences M."/>
        </authorList>
    </citation>
    <scope>NUCLEOTIDE SEQUENCE [LARGE SCALE GENOMIC DNA]</scope>
    <source>
        <strain evidence="1 2">Mada1488</strain>
    </source>
</reference>
<dbReference type="OrthoDB" id="8965879at2"/>
<dbReference type="AlphaFoldDB" id="A0A5C0B3E6"/>
<dbReference type="EMBL" id="CP043046">
    <property type="protein sequence ID" value="QEI09409.1"/>
    <property type="molecule type" value="Genomic_DNA"/>
</dbReference>
<name>A0A5C0B3E6_9BURK</name>
<accession>A0A5C0B3E6</accession>
<dbReference type="Proteomes" id="UP000325161">
    <property type="component" value="Chromosome"/>
</dbReference>
<sequence length="94" mass="10114">MARHAAPQAPLAESVQLTLRVETRDALGVRRALHAALGDSVDIYVMKVDHARACVTLSLRTTRSGVDSLMHAIMRDLPGAEFGRVQPSISAATH</sequence>
<gene>
    <name evidence="1" type="ORF">FXN63_17875</name>
</gene>
<proteinExistence type="predicted"/>
<protein>
    <submittedName>
        <fullName evidence="1">Uncharacterized protein</fullName>
    </submittedName>
</protein>
<organism evidence="1 2">
    <name type="scientific">Pigmentiphaga aceris</name>
    <dbReference type="NCBI Taxonomy" id="1940612"/>
    <lineage>
        <taxon>Bacteria</taxon>
        <taxon>Pseudomonadati</taxon>
        <taxon>Pseudomonadota</taxon>
        <taxon>Betaproteobacteria</taxon>
        <taxon>Burkholderiales</taxon>
        <taxon>Alcaligenaceae</taxon>
        <taxon>Pigmentiphaga</taxon>
    </lineage>
</organism>
<evidence type="ECO:0000313" key="1">
    <source>
        <dbReference type="EMBL" id="QEI09409.1"/>
    </source>
</evidence>